<name>A0A6J4QZ20_9ACTN</name>
<sequence length="37" mass="3853">MGMAPPEPSSTQVFSEKGKIPHTNNKILLAVPSFAAG</sequence>
<gene>
    <name evidence="1" type="ORF">AVDCRST_MAG02-1997</name>
</gene>
<dbReference type="EMBL" id="CADCVH010000068">
    <property type="protein sequence ID" value="CAA9459493.1"/>
    <property type="molecule type" value="Genomic_DNA"/>
</dbReference>
<dbReference type="AlphaFoldDB" id="A0A6J4QZ20"/>
<accession>A0A6J4QZ20</accession>
<protein>
    <submittedName>
        <fullName evidence="1">Uncharacterized protein</fullName>
    </submittedName>
</protein>
<evidence type="ECO:0000313" key="1">
    <source>
        <dbReference type="EMBL" id="CAA9459493.1"/>
    </source>
</evidence>
<reference evidence="1" key="1">
    <citation type="submission" date="2020-02" db="EMBL/GenBank/DDBJ databases">
        <authorList>
            <person name="Meier V. D."/>
        </authorList>
    </citation>
    <scope>NUCLEOTIDE SEQUENCE</scope>
    <source>
        <strain evidence="1">AVDCRST_MAG02</strain>
    </source>
</reference>
<proteinExistence type="predicted"/>
<organism evidence="1">
    <name type="scientific">uncultured Rubrobacteraceae bacterium</name>
    <dbReference type="NCBI Taxonomy" id="349277"/>
    <lineage>
        <taxon>Bacteria</taxon>
        <taxon>Bacillati</taxon>
        <taxon>Actinomycetota</taxon>
        <taxon>Rubrobacteria</taxon>
        <taxon>Rubrobacterales</taxon>
        <taxon>Rubrobacteraceae</taxon>
        <taxon>environmental samples</taxon>
    </lineage>
</organism>